<dbReference type="EMBL" id="FWWY01000001">
    <property type="protein sequence ID" value="SMC03789.1"/>
    <property type="molecule type" value="Genomic_DNA"/>
</dbReference>
<dbReference type="InterPro" id="IPR050900">
    <property type="entry name" value="Transposase_IS3/IS150/IS904"/>
</dbReference>
<dbReference type="SUPFAM" id="SSF53098">
    <property type="entry name" value="Ribonuclease H-like"/>
    <property type="match status" value="1"/>
</dbReference>
<dbReference type="Gene3D" id="3.30.420.10">
    <property type="entry name" value="Ribonuclease H-like superfamily/Ribonuclease H"/>
    <property type="match status" value="1"/>
</dbReference>
<accession>A0A1W1WC84</accession>
<keyword evidence="4" id="KW-1185">Reference proteome</keyword>
<name>A0A1W1WC84_SULTA</name>
<dbReference type="InterPro" id="IPR036397">
    <property type="entry name" value="RNaseH_sf"/>
</dbReference>
<dbReference type="Proteomes" id="UP000192660">
    <property type="component" value="Unassembled WGS sequence"/>
</dbReference>
<organism evidence="3 4">
    <name type="scientific">Sulfobacillus thermosulfidooxidans (strain DSM 9293 / VKM B-1269 / AT-1)</name>
    <dbReference type="NCBI Taxonomy" id="929705"/>
    <lineage>
        <taxon>Bacteria</taxon>
        <taxon>Bacillati</taxon>
        <taxon>Bacillota</taxon>
        <taxon>Clostridia</taxon>
        <taxon>Eubacteriales</taxon>
        <taxon>Clostridiales Family XVII. Incertae Sedis</taxon>
        <taxon>Sulfobacillus</taxon>
    </lineage>
</organism>
<evidence type="ECO:0000256" key="1">
    <source>
        <dbReference type="SAM" id="MobiDB-lite"/>
    </source>
</evidence>
<feature type="region of interest" description="Disordered" evidence="1">
    <location>
        <begin position="305"/>
        <end position="336"/>
    </location>
</feature>
<dbReference type="Pfam" id="PF13683">
    <property type="entry name" value="rve_3"/>
    <property type="match status" value="1"/>
</dbReference>
<gene>
    <name evidence="3" type="ORF">SAMN00768000_1272</name>
</gene>
<dbReference type="PROSITE" id="PS50994">
    <property type="entry name" value="INTEGRASE"/>
    <property type="match status" value="1"/>
</dbReference>
<reference evidence="4" key="1">
    <citation type="submission" date="2017-04" db="EMBL/GenBank/DDBJ databases">
        <authorList>
            <person name="Varghese N."/>
            <person name="Submissions S."/>
        </authorList>
    </citation>
    <scope>NUCLEOTIDE SEQUENCE [LARGE SCALE GENOMIC DNA]</scope>
    <source>
        <strain evidence="4">DSM 9293</strain>
    </source>
</reference>
<dbReference type="STRING" id="28034.BFX07_14090"/>
<dbReference type="PANTHER" id="PTHR46889">
    <property type="entry name" value="TRANSPOSASE INSF FOR INSERTION SEQUENCE IS3B-RELATED"/>
    <property type="match status" value="1"/>
</dbReference>
<dbReference type="AlphaFoldDB" id="A0A1W1WC84"/>
<proteinExistence type="predicted"/>
<evidence type="ECO:0000259" key="2">
    <source>
        <dbReference type="PROSITE" id="PS50994"/>
    </source>
</evidence>
<sequence>MRIRVKEIANVQIWGAESLCVDGKRHQSGGRAGPGMAQRVYHGGRRSGLWISEVDDMAPTRTRIDHQQKDGLSSLAIGRSLTRTTLAALRQPPAPCSGRQSGGDGPQSTLGNGFEIRIHCGRRSVFYLCSVIDVFDRCILAYHLGSHCTAIQALGALEGAVRARQADWGPHVPVIRTDNGPQFVAQRWATGCQVLGITHERIPVATPNKNAHIESWHSLLEGECWRNQVFQTLAEAYTVTAEWIRFYNERRMHGSLHDWAPAVYYAQCQTGTRPRFTRCGVKKPARDGLVASLLTAVFARGPRGSRALRSSGLADSGRPARRAVSSTQRAKRRNVP</sequence>
<dbReference type="PANTHER" id="PTHR46889:SF4">
    <property type="entry name" value="TRANSPOSASE INSO FOR INSERTION SEQUENCE ELEMENT IS911B-RELATED"/>
    <property type="match status" value="1"/>
</dbReference>
<feature type="domain" description="Integrase catalytic" evidence="2">
    <location>
        <begin position="91"/>
        <end position="269"/>
    </location>
</feature>
<dbReference type="InterPro" id="IPR012337">
    <property type="entry name" value="RNaseH-like_sf"/>
</dbReference>
<evidence type="ECO:0000313" key="4">
    <source>
        <dbReference type="Proteomes" id="UP000192660"/>
    </source>
</evidence>
<evidence type="ECO:0000313" key="3">
    <source>
        <dbReference type="EMBL" id="SMC03789.1"/>
    </source>
</evidence>
<dbReference type="GO" id="GO:0003676">
    <property type="term" value="F:nucleic acid binding"/>
    <property type="evidence" value="ECO:0007669"/>
    <property type="project" value="InterPro"/>
</dbReference>
<dbReference type="InterPro" id="IPR001584">
    <property type="entry name" value="Integrase_cat-core"/>
</dbReference>
<protein>
    <submittedName>
        <fullName evidence="3">Integrase core domain-containing protein</fullName>
    </submittedName>
</protein>
<dbReference type="GO" id="GO:0015074">
    <property type="term" value="P:DNA integration"/>
    <property type="evidence" value="ECO:0007669"/>
    <property type="project" value="InterPro"/>
</dbReference>